<protein>
    <submittedName>
        <fullName evidence="2">Uncharacterized protein</fullName>
    </submittedName>
</protein>
<reference evidence="2" key="1">
    <citation type="submission" date="2021-02" db="EMBL/GenBank/DDBJ databases">
        <authorList>
            <person name="Dougan E. K."/>
            <person name="Rhodes N."/>
            <person name="Thang M."/>
            <person name="Chan C."/>
        </authorList>
    </citation>
    <scope>NUCLEOTIDE SEQUENCE</scope>
</reference>
<dbReference type="AlphaFoldDB" id="A0A813EGK5"/>
<evidence type="ECO:0000256" key="1">
    <source>
        <dbReference type="SAM" id="Phobius"/>
    </source>
</evidence>
<comment type="caution">
    <text evidence="2">The sequence shown here is derived from an EMBL/GenBank/DDBJ whole genome shotgun (WGS) entry which is preliminary data.</text>
</comment>
<accession>A0A813EGK5</accession>
<keyword evidence="1" id="KW-0812">Transmembrane</keyword>
<dbReference type="Proteomes" id="UP000626109">
    <property type="component" value="Unassembled WGS sequence"/>
</dbReference>
<evidence type="ECO:0000313" key="2">
    <source>
        <dbReference type="EMBL" id="CAE8599700.1"/>
    </source>
</evidence>
<name>A0A813EGK5_POLGL</name>
<dbReference type="EMBL" id="CAJNNV010011403">
    <property type="protein sequence ID" value="CAE8599700.1"/>
    <property type="molecule type" value="Genomic_DNA"/>
</dbReference>
<sequence length="89" mass="9735">MAAAATVCVFNSISTAVFNVLTTVWASPFPAQLQPFAIGFMSVWMRVGSIIAELIDAALIRRLSAPRDRFAILCFRISCFSPLCIFGVF</sequence>
<dbReference type="OrthoDB" id="3936150at2759"/>
<evidence type="ECO:0000313" key="4">
    <source>
        <dbReference type="Proteomes" id="UP000654075"/>
    </source>
</evidence>
<keyword evidence="1" id="KW-1133">Transmembrane helix</keyword>
<keyword evidence="4" id="KW-1185">Reference proteome</keyword>
<evidence type="ECO:0000313" key="3">
    <source>
        <dbReference type="EMBL" id="CAE8652933.1"/>
    </source>
</evidence>
<keyword evidence="1" id="KW-0472">Membrane</keyword>
<feature type="transmembrane region" description="Helical" evidence="1">
    <location>
        <begin position="36"/>
        <end position="58"/>
    </location>
</feature>
<organism evidence="2 4">
    <name type="scientific">Polarella glacialis</name>
    <name type="common">Dinoflagellate</name>
    <dbReference type="NCBI Taxonomy" id="89957"/>
    <lineage>
        <taxon>Eukaryota</taxon>
        <taxon>Sar</taxon>
        <taxon>Alveolata</taxon>
        <taxon>Dinophyceae</taxon>
        <taxon>Suessiales</taxon>
        <taxon>Suessiaceae</taxon>
        <taxon>Polarella</taxon>
    </lineage>
</organism>
<gene>
    <name evidence="2" type="ORF">PGLA1383_LOCUS18045</name>
    <name evidence="3" type="ORF">PGLA2088_LOCUS10056</name>
</gene>
<dbReference type="Proteomes" id="UP000654075">
    <property type="component" value="Unassembled WGS sequence"/>
</dbReference>
<proteinExistence type="predicted"/>
<dbReference type="EMBL" id="CAJNNW010011265">
    <property type="protein sequence ID" value="CAE8652933.1"/>
    <property type="molecule type" value="Genomic_DNA"/>
</dbReference>